<dbReference type="RefSeq" id="WP_395127615.1">
    <property type="nucleotide sequence ID" value="NZ_JBIMSN010000016.1"/>
</dbReference>
<dbReference type="Proteomes" id="UP001609219">
    <property type="component" value="Unassembled WGS sequence"/>
</dbReference>
<proteinExistence type="predicted"/>
<sequence length="105" mass="11266">RSKTQSETDQAGTSARRKIWANSSILPSGLSSTAKNSLPTFACSVITSSSLPDFGQPSSMRHGTDKLHPDFPHGRRTGRRRGKLSVASVSLFGSSLEHPLTGEKQ</sequence>
<name>A0ABW7K1X3_9NOCA</name>
<organism evidence="2 3">
    <name type="scientific">Antrihabitans spumae</name>
    <dbReference type="NCBI Taxonomy" id="3373370"/>
    <lineage>
        <taxon>Bacteria</taxon>
        <taxon>Bacillati</taxon>
        <taxon>Actinomycetota</taxon>
        <taxon>Actinomycetes</taxon>
        <taxon>Mycobacteriales</taxon>
        <taxon>Nocardiaceae</taxon>
        <taxon>Antrihabitans</taxon>
    </lineage>
</organism>
<dbReference type="EMBL" id="JBIMSN010000016">
    <property type="protein sequence ID" value="MFH5227861.1"/>
    <property type="molecule type" value="Genomic_DNA"/>
</dbReference>
<accession>A0ABW7K1X3</accession>
<evidence type="ECO:0000313" key="3">
    <source>
        <dbReference type="Proteomes" id="UP001609219"/>
    </source>
</evidence>
<feature type="region of interest" description="Disordered" evidence="1">
    <location>
        <begin position="53"/>
        <end position="82"/>
    </location>
</feature>
<reference evidence="2 3" key="1">
    <citation type="submission" date="2024-10" db="EMBL/GenBank/DDBJ databases">
        <authorList>
            <person name="Riesco R."/>
        </authorList>
    </citation>
    <scope>NUCLEOTIDE SEQUENCE [LARGE SCALE GENOMIC DNA]</scope>
    <source>
        <strain evidence="2 3">NCIMB 15450</strain>
    </source>
</reference>
<keyword evidence="3" id="KW-1185">Reference proteome</keyword>
<evidence type="ECO:0000256" key="1">
    <source>
        <dbReference type="SAM" id="MobiDB-lite"/>
    </source>
</evidence>
<gene>
    <name evidence="2" type="ORF">ACHIRB_04555</name>
</gene>
<feature type="compositionally biased region" description="Basic and acidic residues" evidence="1">
    <location>
        <begin position="62"/>
        <end position="73"/>
    </location>
</feature>
<protein>
    <submittedName>
        <fullName evidence="2">Uncharacterized protein</fullName>
    </submittedName>
</protein>
<feature type="non-terminal residue" evidence="2">
    <location>
        <position position="1"/>
    </location>
</feature>
<evidence type="ECO:0000313" key="2">
    <source>
        <dbReference type="EMBL" id="MFH5227861.1"/>
    </source>
</evidence>
<comment type="caution">
    <text evidence="2">The sequence shown here is derived from an EMBL/GenBank/DDBJ whole genome shotgun (WGS) entry which is preliminary data.</text>
</comment>